<dbReference type="Proteomes" id="UP000317369">
    <property type="component" value="Chromosome"/>
</dbReference>
<evidence type="ECO:0000256" key="2">
    <source>
        <dbReference type="ARBA" id="ARBA00003213"/>
    </source>
</evidence>
<evidence type="ECO:0000256" key="9">
    <source>
        <dbReference type="ARBA" id="ARBA00049563"/>
    </source>
</evidence>
<comment type="caution">
    <text evidence="10">Lacks conserved residue(s) required for the propagation of feature annotation.</text>
</comment>
<dbReference type="AlphaFoldDB" id="A0A517YWN3"/>
<dbReference type="InterPro" id="IPR018022">
    <property type="entry name" value="IPT"/>
</dbReference>
<keyword evidence="15" id="KW-1185">Reference proteome</keyword>
<evidence type="ECO:0000256" key="11">
    <source>
        <dbReference type="RuleBase" id="RU003783"/>
    </source>
</evidence>
<keyword evidence="8 10" id="KW-0460">Magnesium</keyword>
<dbReference type="GO" id="GO:0006400">
    <property type="term" value="P:tRNA modification"/>
    <property type="evidence" value="ECO:0007669"/>
    <property type="project" value="TreeGrafter"/>
</dbReference>
<dbReference type="Gene3D" id="3.40.50.300">
    <property type="entry name" value="P-loop containing nucleotide triphosphate hydrolases"/>
    <property type="match status" value="1"/>
</dbReference>
<feature type="binding site" evidence="10">
    <location>
        <begin position="17"/>
        <end position="22"/>
    </location>
    <ligand>
        <name>substrate</name>
    </ligand>
</feature>
<evidence type="ECO:0000256" key="3">
    <source>
        <dbReference type="ARBA" id="ARBA00005842"/>
    </source>
</evidence>
<evidence type="ECO:0000313" key="15">
    <source>
        <dbReference type="Proteomes" id="UP000317369"/>
    </source>
</evidence>
<dbReference type="EC" id="2.5.1.75" evidence="10"/>
<dbReference type="PANTHER" id="PTHR11088:SF60">
    <property type="entry name" value="TRNA DIMETHYLALLYLTRANSFERASE"/>
    <property type="match status" value="1"/>
</dbReference>
<evidence type="ECO:0000256" key="8">
    <source>
        <dbReference type="ARBA" id="ARBA00022842"/>
    </source>
</evidence>
<keyword evidence="6 10" id="KW-0547">Nucleotide-binding</keyword>
<dbReference type="RefSeq" id="WP_145078769.1">
    <property type="nucleotide sequence ID" value="NZ_CP036425.1"/>
</dbReference>
<dbReference type="InterPro" id="IPR039657">
    <property type="entry name" value="Dimethylallyltransferase"/>
</dbReference>
<dbReference type="GO" id="GO:0052381">
    <property type="term" value="F:tRNA dimethylallyltransferase activity"/>
    <property type="evidence" value="ECO:0007669"/>
    <property type="project" value="UniProtKB-UniRule"/>
</dbReference>
<comment type="subunit">
    <text evidence="10">Monomer.</text>
</comment>
<dbReference type="KEGG" id="pcor:KS4_27090"/>
<dbReference type="EMBL" id="CP036425">
    <property type="protein sequence ID" value="QDU34638.1"/>
    <property type="molecule type" value="Genomic_DNA"/>
</dbReference>
<feature type="site" description="Interaction with substrate tRNA" evidence="10">
    <location>
        <position position="130"/>
    </location>
</feature>
<dbReference type="HAMAP" id="MF_00185">
    <property type="entry name" value="IPP_trans"/>
    <property type="match status" value="1"/>
</dbReference>
<keyword evidence="5 10" id="KW-0819">tRNA processing</keyword>
<dbReference type="GO" id="GO:0005524">
    <property type="term" value="F:ATP binding"/>
    <property type="evidence" value="ECO:0007669"/>
    <property type="project" value="UniProtKB-UniRule"/>
</dbReference>
<comment type="similarity">
    <text evidence="3 10 13">Belongs to the IPP transferase family.</text>
</comment>
<dbReference type="Gene3D" id="1.10.20.140">
    <property type="match status" value="1"/>
</dbReference>
<feature type="binding site" evidence="10">
    <location>
        <begin position="15"/>
        <end position="22"/>
    </location>
    <ligand>
        <name>ATP</name>
        <dbReference type="ChEBI" id="CHEBI:30616"/>
    </ligand>
</feature>
<dbReference type="PANTHER" id="PTHR11088">
    <property type="entry name" value="TRNA DIMETHYLALLYLTRANSFERASE"/>
    <property type="match status" value="1"/>
</dbReference>
<protein>
    <recommendedName>
        <fullName evidence="10">tRNA dimethylallyltransferase</fullName>
        <ecNumber evidence="10">2.5.1.75</ecNumber>
    </recommendedName>
    <alternativeName>
        <fullName evidence="10">Dimethylallyl diphosphate:tRNA dimethylallyltransferase</fullName>
        <shortName evidence="10">DMAPP:tRNA dimethylallyltransferase</shortName>
        <shortName evidence="10">DMATase</shortName>
    </alternativeName>
    <alternativeName>
        <fullName evidence="10">Isopentenyl-diphosphate:tRNA isopentenyltransferase</fullName>
        <shortName evidence="10">IPP transferase</shortName>
        <shortName evidence="10">IPPT</shortName>
        <shortName evidence="10">IPTase</shortName>
    </alternativeName>
</protein>
<evidence type="ECO:0000256" key="1">
    <source>
        <dbReference type="ARBA" id="ARBA00001946"/>
    </source>
</evidence>
<evidence type="ECO:0000256" key="10">
    <source>
        <dbReference type="HAMAP-Rule" id="MF_00185"/>
    </source>
</evidence>
<keyword evidence="7 10" id="KW-0067">ATP-binding</keyword>
<dbReference type="OrthoDB" id="9776390at2"/>
<evidence type="ECO:0000256" key="12">
    <source>
        <dbReference type="RuleBase" id="RU003784"/>
    </source>
</evidence>
<dbReference type="Pfam" id="PF01715">
    <property type="entry name" value="IPPT"/>
    <property type="match status" value="1"/>
</dbReference>
<feature type="site" description="Interaction with substrate tRNA" evidence="10">
    <location>
        <position position="108"/>
    </location>
</feature>
<comment type="cofactor">
    <cofactor evidence="1 10">
        <name>Mg(2+)</name>
        <dbReference type="ChEBI" id="CHEBI:18420"/>
    </cofactor>
</comment>
<evidence type="ECO:0000256" key="6">
    <source>
        <dbReference type="ARBA" id="ARBA00022741"/>
    </source>
</evidence>
<accession>A0A517YWN3</accession>
<proteinExistence type="inferred from homology"/>
<evidence type="ECO:0000313" key="14">
    <source>
        <dbReference type="EMBL" id="QDU34638.1"/>
    </source>
</evidence>
<keyword evidence="4 10" id="KW-0808">Transferase</keyword>
<dbReference type="InterPro" id="IPR027417">
    <property type="entry name" value="P-loop_NTPase"/>
</dbReference>
<name>A0A517YWN3_9BACT</name>
<comment type="catalytic activity">
    <reaction evidence="9 10 11">
        <text>adenosine(37) in tRNA + dimethylallyl diphosphate = N(6)-dimethylallyladenosine(37) in tRNA + diphosphate</text>
        <dbReference type="Rhea" id="RHEA:26482"/>
        <dbReference type="Rhea" id="RHEA-COMP:10162"/>
        <dbReference type="Rhea" id="RHEA-COMP:10375"/>
        <dbReference type="ChEBI" id="CHEBI:33019"/>
        <dbReference type="ChEBI" id="CHEBI:57623"/>
        <dbReference type="ChEBI" id="CHEBI:74411"/>
        <dbReference type="ChEBI" id="CHEBI:74415"/>
        <dbReference type="EC" id="2.5.1.75"/>
    </reaction>
</comment>
<gene>
    <name evidence="10 14" type="primary">miaA</name>
    <name evidence="14" type="ORF">KS4_27090</name>
</gene>
<evidence type="ECO:0000256" key="4">
    <source>
        <dbReference type="ARBA" id="ARBA00022679"/>
    </source>
</evidence>
<dbReference type="NCBIfam" id="TIGR00174">
    <property type="entry name" value="miaA"/>
    <property type="match status" value="1"/>
</dbReference>
<organism evidence="14 15">
    <name type="scientific">Poriferisphaera corsica</name>
    <dbReference type="NCBI Taxonomy" id="2528020"/>
    <lineage>
        <taxon>Bacteria</taxon>
        <taxon>Pseudomonadati</taxon>
        <taxon>Planctomycetota</taxon>
        <taxon>Phycisphaerae</taxon>
        <taxon>Phycisphaerales</taxon>
        <taxon>Phycisphaeraceae</taxon>
        <taxon>Poriferisphaera</taxon>
    </lineage>
</organism>
<evidence type="ECO:0000256" key="13">
    <source>
        <dbReference type="RuleBase" id="RU003785"/>
    </source>
</evidence>
<evidence type="ECO:0000256" key="7">
    <source>
        <dbReference type="ARBA" id="ARBA00022840"/>
    </source>
</evidence>
<feature type="region of interest" description="Interaction with substrate tRNA" evidence="10">
    <location>
        <begin position="42"/>
        <end position="45"/>
    </location>
</feature>
<sequence length="329" mass="37900">MDPSSDNLRPIIILGPTAGGKSELAVRLCESLPESGEVISADSMQIYRYMDAGTAKPNLDQRTRAPHQMIDVVEPTDRYTVSHWLTQTESHLTRLKSENKRPIIVGGTNLYLNALLQGMFEGPGEDPDFRTSLSDIHEHDLHTRLSKVDPEAVSRIFPNDRKRIIRALEVHHLTGRPISDWQKQWDAEKLKPYRHNPILIGLEWPVDPINSRINLRVKAMFYPEKVDSELAREVCLNGESLVDETRRLESANLLGKQAREALGYKQVLDYLNRNLSLTESFERTKILTRRFAKQQRTWLRRYRNVHWIPAHDKSDDDRLSATLNILKSI</sequence>
<dbReference type="SUPFAM" id="SSF52540">
    <property type="entry name" value="P-loop containing nucleoside triphosphate hydrolases"/>
    <property type="match status" value="1"/>
</dbReference>
<comment type="function">
    <text evidence="2 10 12">Catalyzes the transfer of a dimethylallyl group onto the adenine at position 37 in tRNAs that read codons beginning with uridine, leading to the formation of N6-(dimethylallyl)adenosine (i(6)A).</text>
</comment>
<reference evidence="14 15" key="1">
    <citation type="submission" date="2019-02" db="EMBL/GenBank/DDBJ databases">
        <title>Deep-cultivation of Planctomycetes and their phenomic and genomic characterization uncovers novel biology.</title>
        <authorList>
            <person name="Wiegand S."/>
            <person name="Jogler M."/>
            <person name="Boedeker C."/>
            <person name="Pinto D."/>
            <person name="Vollmers J."/>
            <person name="Rivas-Marin E."/>
            <person name="Kohn T."/>
            <person name="Peeters S.H."/>
            <person name="Heuer A."/>
            <person name="Rast P."/>
            <person name="Oberbeckmann S."/>
            <person name="Bunk B."/>
            <person name="Jeske O."/>
            <person name="Meyerdierks A."/>
            <person name="Storesund J.E."/>
            <person name="Kallscheuer N."/>
            <person name="Luecker S."/>
            <person name="Lage O.M."/>
            <person name="Pohl T."/>
            <person name="Merkel B.J."/>
            <person name="Hornburger P."/>
            <person name="Mueller R.-W."/>
            <person name="Bruemmer F."/>
            <person name="Labrenz M."/>
            <person name="Spormann A.M."/>
            <person name="Op den Camp H."/>
            <person name="Overmann J."/>
            <person name="Amann R."/>
            <person name="Jetten M.S.M."/>
            <person name="Mascher T."/>
            <person name="Medema M.H."/>
            <person name="Devos D.P."/>
            <person name="Kaster A.-K."/>
            <person name="Ovreas L."/>
            <person name="Rohde M."/>
            <person name="Galperin M.Y."/>
            <person name="Jogler C."/>
        </authorList>
    </citation>
    <scope>NUCLEOTIDE SEQUENCE [LARGE SCALE GENOMIC DNA]</scope>
    <source>
        <strain evidence="14 15">KS4</strain>
    </source>
</reference>
<evidence type="ECO:0000256" key="5">
    <source>
        <dbReference type="ARBA" id="ARBA00022694"/>
    </source>
</evidence>